<feature type="compositionally biased region" description="Basic and acidic residues" evidence="1">
    <location>
        <begin position="76"/>
        <end position="88"/>
    </location>
</feature>
<evidence type="ECO:0000259" key="2">
    <source>
        <dbReference type="Pfam" id="PF01966"/>
    </source>
</evidence>
<protein>
    <recommendedName>
        <fullName evidence="2">HD domain-containing protein</fullName>
    </recommendedName>
</protein>
<dbReference type="InterPro" id="IPR003607">
    <property type="entry name" value="HD/PDEase_dom"/>
</dbReference>
<evidence type="ECO:0000256" key="1">
    <source>
        <dbReference type="SAM" id="MobiDB-lite"/>
    </source>
</evidence>
<organism evidence="3 4">
    <name type="scientific">Dactylosporangium darangshiense</name>
    <dbReference type="NCBI Taxonomy" id="579108"/>
    <lineage>
        <taxon>Bacteria</taxon>
        <taxon>Bacillati</taxon>
        <taxon>Actinomycetota</taxon>
        <taxon>Actinomycetes</taxon>
        <taxon>Micromonosporales</taxon>
        <taxon>Micromonosporaceae</taxon>
        <taxon>Dactylosporangium</taxon>
    </lineage>
</organism>
<feature type="compositionally biased region" description="Low complexity" evidence="1">
    <location>
        <begin position="9"/>
        <end position="46"/>
    </location>
</feature>
<keyword evidence="4" id="KW-1185">Reference proteome</keyword>
<evidence type="ECO:0000313" key="3">
    <source>
        <dbReference type="EMBL" id="GAA4251264.1"/>
    </source>
</evidence>
<sequence>MNTANQSSETENAANNDTTHETTTNKNAANENGANENGANRNATGEDISSENAADSDAAGEDVRSESGVGPRRPRRGADSDPALERAFSEPGLRPLPSDVVALLRDLGAPPRLGAHLRAVHHVAVELLDRLGEAVDVDRAAVLFGAATHDIGKVLFPGELTGAGAEHEPAGEALLRSRGVEARLARFAALHGRWERDDATIDELLVTLADKVWKGRREAGLEQKVAEIIAAATGEAVWAVYMRLDDILTAIAGGADDRLAFQARAAASMKRTTTEEDETMI</sequence>
<dbReference type="InterPro" id="IPR006674">
    <property type="entry name" value="HD_domain"/>
</dbReference>
<feature type="domain" description="HD" evidence="2">
    <location>
        <begin position="115"/>
        <end position="212"/>
    </location>
</feature>
<dbReference type="RefSeq" id="WP_345128916.1">
    <property type="nucleotide sequence ID" value="NZ_BAABAT010000011.1"/>
</dbReference>
<name>A0ABP8DAZ8_9ACTN</name>
<gene>
    <name evidence="3" type="ORF">GCM10022255_043200</name>
</gene>
<dbReference type="SUPFAM" id="SSF109604">
    <property type="entry name" value="HD-domain/PDEase-like"/>
    <property type="match status" value="1"/>
</dbReference>
<evidence type="ECO:0000313" key="4">
    <source>
        <dbReference type="Proteomes" id="UP001500620"/>
    </source>
</evidence>
<reference evidence="4" key="1">
    <citation type="journal article" date="2019" name="Int. J. Syst. Evol. Microbiol.">
        <title>The Global Catalogue of Microorganisms (GCM) 10K type strain sequencing project: providing services to taxonomists for standard genome sequencing and annotation.</title>
        <authorList>
            <consortium name="The Broad Institute Genomics Platform"/>
            <consortium name="The Broad Institute Genome Sequencing Center for Infectious Disease"/>
            <person name="Wu L."/>
            <person name="Ma J."/>
        </authorList>
    </citation>
    <scope>NUCLEOTIDE SEQUENCE [LARGE SCALE GENOMIC DNA]</scope>
    <source>
        <strain evidence="4">JCM 17441</strain>
    </source>
</reference>
<proteinExistence type="predicted"/>
<comment type="caution">
    <text evidence="3">The sequence shown here is derived from an EMBL/GenBank/DDBJ whole genome shotgun (WGS) entry which is preliminary data.</text>
</comment>
<feature type="region of interest" description="Disordered" evidence="1">
    <location>
        <begin position="1"/>
        <end position="92"/>
    </location>
</feature>
<dbReference type="CDD" id="cd00077">
    <property type="entry name" value="HDc"/>
    <property type="match status" value="1"/>
</dbReference>
<dbReference type="EMBL" id="BAABAT010000011">
    <property type="protein sequence ID" value="GAA4251264.1"/>
    <property type="molecule type" value="Genomic_DNA"/>
</dbReference>
<dbReference type="Pfam" id="PF01966">
    <property type="entry name" value="HD"/>
    <property type="match status" value="1"/>
</dbReference>
<dbReference type="Proteomes" id="UP001500620">
    <property type="component" value="Unassembled WGS sequence"/>
</dbReference>
<accession>A0ABP8DAZ8</accession>